<dbReference type="PANTHER" id="PTHR33254:SF16">
    <property type="entry name" value="BLR3842 PROTEIN"/>
    <property type="match status" value="1"/>
</dbReference>
<reference evidence="4 5" key="1">
    <citation type="submission" date="2015-03" db="EMBL/GenBank/DDBJ databases">
        <title>Comparative genomics of Pseudomonas insights into diversity of traits involved in vanlence and defense.</title>
        <authorList>
            <person name="Qin Y."/>
        </authorList>
    </citation>
    <scope>NUCLEOTIDE SEQUENCE [LARGE SCALE GENOMIC DNA]</scope>
    <source>
        <strain evidence="4 5">C3</strain>
    </source>
</reference>
<keyword evidence="2" id="KW-0456">Lyase</keyword>
<evidence type="ECO:0000256" key="2">
    <source>
        <dbReference type="ARBA" id="ARBA00023239"/>
    </source>
</evidence>
<evidence type="ECO:0000256" key="1">
    <source>
        <dbReference type="ARBA" id="ARBA00022723"/>
    </source>
</evidence>
<dbReference type="AlphaFoldDB" id="A0A0F4T6K3"/>
<dbReference type="PATRIC" id="fig|294.131.peg.3552"/>
<evidence type="ECO:0000313" key="4">
    <source>
        <dbReference type="EMBL" id="KJZ39012.1"/>
    </source>
</evidence>
<dbReference type="CDD" id="cd16841">
    <property type="entry name" value="RraA_family"/>
    <property type="match status" value="1"/>
</dbReference>
<protein>
    <submittedName>
        <fullName evidence="4">Dimethylmenaquinone methyltransferase</fullName>
    </submittedName>
</protein>
<dbReference type="Pfam" id="PF03737">
    <property type="entry name" value="RraA-like"/>
    <property type="match status" value="1"/>
</dbReference>
<dbReference type="GO" id="GO:0032259">
    <property type="term" value="P:methylation"/>
    <property type="evidence" value="ECO:0007669"/>
    <property type="project" value="UniProtKB-KW"/>
</dbReference>
<dbReference type="GO" id="GO:0016829">
    <property type="term" value="F:lyase activity"/>
    <property type="evidence" value="ECO:0007669"/>
    <property type="project" value="UniProtKB-KW"/>
</dbReference>
<feature type="binding site" evidence="3">
    <location>
        <position position="112"/>
    </location>
    <ligand>
        <name>substrate</name>
    </ligand>
</feature>
<feature type="binding site" evidence="3">
    <location>
        <position position="113"/>
    </location>
    <ligand>
        <name>Mg(2+)</name>
        <dbReference type="ChEBI" id="CHEBI:18420"/>
    </ligand>
</feature>
<dbReference type="SUPFAM" id="SSF89562">
    <property type="entry name" value="RraA-like"/>
    <property type="match status" value="1"/>
</dbReference>
<dbReference type="InterPro" id="IPR036704">
    <property type="entry name" value="RraA/RraA-like_sf"/>
</dbReference>
<keyword evidence="4" id="KW-0808">Transferase</keyword>
<name>A0A0F4T6K3_PSEFL</name>
<keyword evidence="3" id="KW-0460">Magnesium</keyword>
<comment type="cofactor">
    <cofactor evidence="3">
        <name>Mg(2+)</name>
        <dbReference type="ChEBI" id="CHEBI:18420"/>
    </cofactor>
</comment>
<evidence type="ECO:0000313" key="5">
    <source>
        <dbReference type="Proteomes" id="UP000033500"/>
    </source>
</evidence>
<sequence length="214" mass="22563">MTSSILPFPSDYHERAKVLGSSTLYEASHLPCAVDNAIRPIWDGAFIAAPAYPLECSPGDNLALHLAMERVPRGSVLVVGTGSFIAGYWGEVLTVAAEVAGVVGLIIDGGVRDIAALKKRQFPVFARGISVKGTVKASAPSVGQPFNFNGALVTLGDLVVADDDGVIIIPKADAARTLAEGEARASKEAQMMKALSDGRTTLELMNLTEWRTRA</sequence>
<dbReference type="PANTHER" id="PTHR33254">
    <property type="entry name" value="4-HYDROXY-4-METHYL-2-OXOGLUTARATE ALDOLASE 3-RELATED"/>
    <property type="match status" value="1"/>
</dbReference>
<dbReference type="GO" id="GO:0046872">
    <property type="term" value="F:metal ion binding"/>
    <property type="evidence" value="ECO:0007669"/>
    <property type="project" value="UniProtKB-KW"/>
</dbReference>
<dbReference type="GO" id="GO:0008168">
    <property type="term" value="F:methyltransferase activity"/>
    <property type="evidence" value="ECO:0007669"/>
    <property type="project" value="UniProtKB-KW"/>
</dbReference>
<evidence type="ECO:0000256" key="3">
    <source>
        <dbReference type="PIRSR" id="PIRSR605493-1"/>
    </source>
</evidence>
<dbReference type="InterPro" id="IPR005493">
    <property type="entry name" value="RraA/RraA-like"/>
</dbReference>
<organism evidence="4 5">
    <name type="scientific">Pseudomonas fluorescens</name>
    <dbReference type="NCBI Taxonomy" id="294"/>
    <lineage>
        <taxon>Bacteria</taxon>
        <taxon>Pseudomonadati</taxon>
        <taxon>Pseudomonadota</taxon>
        <taxon>Gammaproteobacteria</taxon>
        <taxon>Pseudomonadales</taxon>
        <taxon>Pseudomonadaceae</taxon>
        <taxon>Pseudomonas</taxon>
    </lineage>
</organism>
<keyword evidence="1 3" id="KW-0479">Metal-binding</keyword>
<dbReference type="RefSeq" id="WP_046048615.1">
    <property type="nucleotide sequence ID" value="NZ_LACD01000029.1"/>
</dbReference>
<feature type="binding site" evidence="3">
    <location>
        <begin position="90"/>
        <end position="93"/>
    </location>
    <ligand>
        <name>substrate</name>
    </ligand>
</feature>
<dbReference type="Proteomes" id="UP000033500">
    <property type="component" value="Unassembled WGS sequence"/>
</dbReference>
<accession>A0A0F4T6K3</accession>
<gene>
    <name evidence="4" type="ORF">VC34_23160</name>
</gene>
<dbReference type="Gene3D" id="3.50.30.40">
    <property type="entry name" value="Ribonuclease E inhibitor RraA/RraA-like"/>
    <property type="match status" value="1"/>
</dbReference>
<proteinExistence type="predicted"/>
<keyword evidence="4" id="KW-0489">Methyltransferase</keyword>
<dbReference type="EMBL" id="LACD01000029">
    <property type="protein sequence ID" value="KJZ39012.1"/>
    <property type="molecule type" value="Genomic_DNA"/>
</dbReference>
<comment type="caution">
    <text evidence="4">The sequence shown here is derived from an EMBL/GenBank/DDBJ whole genome shotgun (WGS) entry which is preliminary data.</text>
</comment>